<keyword evidence="2" id="KW-0614">Plasmid</keyword>
<accession>W5SBE5</accession>
<dbReference type="HOGENOM" id="CLU_2951133_0_0_12"/>
<evidence type="ECO:0000313" key="2">
    <source>
        <dbReference type="EMBL" id="AHH04399.1"/>
    </source>
</evidence>
<dbReference type="AlphaFoldDB" id="W5SBE5"/>
<name>W5SBE5_9SPIR</name>
<protein>
    <submittedName>
        <fullName evidence="2">Putative terminase-like family protein</fullName>
    </submittedName>
</protein>
<reference evidence="2" key="1">
    <citation type="submission" date="2013-02" db="EMBL/GenBank/DDBJ databases">
        <title>Comparative genomics of Borrelia species.</title>
        <authorList>
            <person name="Schwan T.G."/>
            <person name="Raffel S.J."/>
            <person name="Porcella S.F."/>
        </authorList>
    </citation>
    <scope>NUCLEOTIDE SEQUENCE</scope>
    <source>
        <strain evidence="2">YOR</strain>
        <plasmid evidence="2">unnamed</plasmid>
    </source>
</reference>
<evidence type="ECO:0000256" key="1">
    <source>
        <dbReference type="SAM" id="Phobius"/>
    </source>
</evidence>
<feature type="transmembrane region" description="Helical" evidence="1">
    <location>
        <begin position="18"/>
        <end position="37"/>
    </location>
</feature>
<sequence length="59" mass="6634">MKQCEVFNCIERNGQTKIILCSGIVSGKTFLACYLFLKPLLINRNLYCGGTNNFILDNS</sequence>
<geneLocation type="plasmid" evidence="2">
    <name>unnamed</name>
</geneLocation>
<dbReference type="EMBL" id="CP004183">
    <property type="protein sequence ID" value="AHH04399.1"/>
    <property type="molecule type" value="Genomic_DNA"/>
</dbReference>
<keyword evidence="1" id="KW-0472">Membrane</keyword>
<organism evidence="2">
    <name type="scientific">Borrelia nietonii YOR</name>
    <dbReference type="NCBI Taxonomy" id="1293576"/>
    <lineage>
        <taxon>Bacteria</taxon>
        <taxon>Pseudomonadati</taxon>
        <taxon>Spirochaetota</taxon>
        <taxon>Spirochaetia</taxon>
        <taxon>Spirochaetales</taxon>
        <taxon>Borreliaceae</taxon>
        <taxon>Borrelia</taxon>
        <taxon>Borrelia nietonii</taxon>
    </lineage>
</organism>
<keyword evidence="1" id="KW-1133">Transmembrane helix</keyword>
<proteinExistence type="predicted"/>
<keyword evidence="1" id="KW-0812">Transmembrane</keyword>
<gene>
    <name evidence="2" type="ORF">BHY_1449</name>
</gene>